<dbReference type="PANTHER" id="PTHR48182">
    <property type="entry name" value="PROTEIN SERAC1"/>
    <property type="match status" value="1"/>
</dbReference>
<keyword evidence="9" id="KW-1185">Reference proteome</keyword>
<evidence type="ECO:0000256" key="7">
    <source>
        <dbReference type="SAM" id="MobiDB-lite"/>
    </source>
</evidence>
<feature type="region of interest" description="Disordered" evidence="7">
    <location>
        <begin position="642"/>
        <end position="700"/>
    </location>
</feature>
<accession>A0ABP1C0J9</accession>
<feature type="region of interest" description="Disordered" evidence="7">
    <location>
        <begin position="604"/>
        <end position="627"/>
    </location>
</feature>
<feature type="region of interest" description="Disordered" evidence="7">
    <location>
        <begin position="517"/>
        <end position="592"/>
    </location>
</feature>
<comment type="subcellular location">
    <subcellularLocation>
        <location evidence="2">Endoplasmic reticulum</location>
    </subcellularLocation>
    <subcellularLocation>
        <location evidence="3">Membrane</location>
    </subcellularLocation>
    <subcellularLocation>
        <location evidence="1">Mitochondrion</location>
    </subcellularLocation>
</comment>
<keyword evidence="4" id="KW-0256">Endoplasmic reticulum</keyword>
<gene>
    <name evidence="8" type="ORF">CSSPJE1EN2_LOCUS23592</name>
</gene>
<evidence type="ECO:0000256" key="4">
    <source>
        <dbReference type="ARBA" id="ARBA00022824"/>
    </source>
</evidence>
<name>A0ABP1C0J9_9BRYO</name>
<feature type="compositionally biased region" description="Polar residues" evidence="7">
    <location>
        <begin position="689"/>
        <end position="699"/>
    </location>
</feature>
<keyword evidence="5" id="KW-0496">Mitochondrion</keyword>
<reference evidence="8" key="1">
    <citation type="submission" date="2024-03" db="EMBL/GenBank/DDBJ databases">
        <authorList>
            <consortium name="ELIXIR-Norway"/>
            <consortium name="Elixir Norway"/>
        </authorList>
    </citation>
    <scope>NUCLEOTIDE SEQUENCE</scope>
</reference>
<dbReference type="EMBL" id="OZ023710">
    <property type="protein sequence ID" value="CAK9882236.1"/>
    <property type="molecule type" value="Genomic_DNA"/>
</dbReference>
<evidence type="ECO:0000313" key="8">
    <source>
        <dbReference type="EMBL" id="CAK9882236.1"/>
    </source>
</evidence>
<feature type="compositionally biased region" description="Basic and acidic residues" evidence="7">
    <location>
        <begin position="604"/>
        <end position="622"/>
    </location>
</feature>
<evidence type="ECO:0000256" key="2">
    <source>
        <dbReference type="ARBA" id="ARBA00004240"/>
    </source>
</evidence>
<organism evidence="8 9">
    <name type="scientific">Sphagnum jensenii</name>
    <dbReference type="NCBI Taxonomy" id="128206"/>
    <lineage>
        <taxon>Eukaryota</taxon>
        <taxon>Viridiplantae</taxon>
        <taxon>Streptophyta</taxon>
        <taxon>Embryophyta</taxon>
        <taxon>Bryophyta</taxon>
        <taxon>Sphagnophytina</taxon>
        <taxon>Sphagnopsida</taxon>
        <taxon>Sphagnales</taxon>
        <taxon>Sphagnaceae</taxon>
        <taxon>Sphagnum</taxon>
    </lineage>
</organism>
<dbReference type="InterPro" id="IPR052374">
    <property type="entry name" value="SERAC1"/>
</dbReference>
<dbReference type="PANTHER" id="PTHR48182:SF2">
    <property type="entry name" value="PROTEIN SERAC1"/>
    <property type="match status" value="1"/>
</dbReference>
<feature type="region of interest" description="Disordered" evidence="7">
    <location>
        <begin position="840"/>
        <end position="862"/>
    </location>
</feature>
<sequence>MCSCQAVRFEIVVVLNCCQSRFSTNVRVDELWSPPMDKKIQETGLDILFVHGSLWNDTASGRGSRGTWMQRDNPDVCWPEVWLPADLGFDVRILSVSYNDVALREKDFPEQEIADMIAHQLGKRLFPRYNQISCHFIIRNLSRWELGRKRPVVLVGHEFGGDVIKSFVMEAKGIVTNTRPPRSSTPDWRIMSAAEAFVRNVVQIVVYARQRVHDNWELNKDGSIADSCSLFLCNPKSRFVEGIEPFSSWEEKGVWSLDSPGEHGDVWKPPNERHESYSLLLQSLLQARHEEHWKSPISADLDILLHKFSFILDEFEAFCIKVDDHLPSLESVLQYSIGEIIVTSKVQVPEQRIQFLFGNAKSMAKVVGVGLDFAIVYLSRNNLITIEQINQIEWRKLWREALQDGSSFYQPILFQRIPPYMWKHDFGFLGTSDGSFLIVLRVCAFFFMTRDLLQLNAMAIHDCLQGGSSCLGMPSGKDKIVVKTETCEEPSLVFLWDVLGCVGKHGVGCKCRHGEGDEDSIGDGGSATPGTNIVGRRVAQKRDHEDMPRASMVSSEGHHEGRESTCAEGERNYGHGDTPSEGGEGGGRNIAGEKDYHYQDHENVHKVGGKDGEGHAKSEKDPSTGILECSWMERFSFLTFKGGESKHGGKESTSGGSGGGGAPGERGEGRSNPDGGDDDRSSHHDGSGNPSEGTLSETSVVVRVHPKYKPSNCHWEENGEHIDPNDQDLKKVNITPRLELRFLKEGDSKLLTTKMSVSFDIAAAKPKPGDEDVNNNRFGWFQKCLSVSLQCLHDNAAQLGHDVFADTKDTTKTNKTNTQTTSGAWQRTADLSVTPPFVKAGLTVGKPTTTTTTLQEDSMETPTEHIRGGFLAQDMSERGQRHRLSYDFVYQNPPKDIKDTQGNNRSMYLNTGMCHTVYSSINGTWDDLDDEEASEYEFRAQREVFTDYTTSQRSMSCLRRIQERVESACFTDFFFSVPIRQ</sequence>
<feature type="compositionally biased region" description="Gly residues" evidence="7">
    <location>
        <begin position="655"/>
        <end position="664"/>
    </location>
</feature>
<evidence type="ECO:0000256" key="1">
    <source>
        <dbReference type="ARBA" id="ARBA00004173"/>
    </source>
</evidence>
<proteinExistence type="predicted"/>
<evidence type="ECO:0000256" key="3">
    <source>
        <dbReference type="ARBA" id="ARBA00004370"/>
    </source>
</evidence>
<dbReference type="Proteomes" id="UP001497522">
    <property type="component" value="Chromosome 9"/>
</dbReference>
<keyword evidence="6" id="KW-0472">Membrane</keyword>
<evidence type="ECO:0000256" key="6">
    <source>
        <dbReference type="ARBA" id="ARBA00023136"/>
    </source>
</evidence>
<evidence type="ECO:0000313" key="9">
    <source>
        <dbReference type="Proteomes" id="UP001497522"/>
    </source>
</evidence>
<evidence type="ECO:0000256" key="5">
    <source>
        <dbReference type="ARBA" id="ARBA00023128"/>
    </source>
</evidence>
<protein>
    <submittedName>
        <fullName evidence="8">Uncharacterized protein</fullName>
    </submittedName>
</protein>
<feature type="compositionally biased region" description="Basic and acidic residues" evidence="7">
    <location>
        <begin position="556"/>
        <end position="574"/>
    </location>
</feature>